<organism evidence="1 2">
    <name type="scientific">Actinomyces oris</name>
    <dbReference type="NCBI Taxonomy" id="544580"/>
    <lineage>
        <taxon>Bacteria</taxon>
        <taxon>Bacillati</taxon>
        <taxon>Actinomycetota</taxon>
        <taxon>Actinomycetes</taxon>
        <taxon>Actinomycetales</taxon>
        <taxon>Actinomycetaceae</taxon>
        <taxon>Actinomyces</taxon>
    </lineage>
</organism>
<name>A0A1Q8XFM8_9ACTO</name>
<accession>A0A1Q8XFM8</accession>
<comment type="caution">
    <text evidence="1">The sequence shown here is derived from an EMBL/GenBank/DDBJ whole genome shotgun (WGS) entry which is preliminary data.</text>
</comment>
<dbReference type="Proteomes" id="UP000186769">
    <property type="component" value="Unassembled WGS sequence"/>
</dbReference>
<dbReference type="EMBL" id="MSKW01000005">
    <property type="protein sequence ID" value="OLO79151.1"/>
    <property type="molecule type" value="Genomic_DNA"/>
</dbReference>
<protein>
    <submittedName>
        <fullName evidence="1">Uncharacterized protein</fullName>
    </submittedName>
</protein>
<proteinExistence type="predicted"/>
<evidence type="ECO:0000313" key="1">
    <source>
        <dbReference type="EMBL" id="OLO79151.1"/>
    </source>
</evidence>
<dbReference type="RefSeq" id="WP_075414091.1">
    <property type="nucleotide sequence ID" value="NZ_MSKW01000005.1"/>
</dbReference>
<reference evidence="1 2" key="1">
    <citation type="submission" date="2016-12" db="EMBL/GenBank/DDBJ databases">
        <title>Genomic comparison of strains in the 'Actinomyces naeslundii' group.</title>
        <authorList>
            <person name="Mughal S.R."/>
            <person name="Do T."/>
            <person name="Gilbert S.C."/>
            <person name="Witherden E.A."/>
            <person name="Didelot X."/>
            <person name="Beighton D."/>
        </authorList>
    </citation>
    <scope>NUCLEOTIDE SEQUENCE [LARGE SCALE GENOMIC DNA]</scope>
    <source>
        <strain evidence="1 2">G53E</strain>
    </source>
</reference>
<sequence length="143" mass="15719">MHYWRIAPSARQHLDKTIADAFKLGNTVKVEQAPDGTFAVTSPAHLPYGDSNRHDGVILSVLDRYIPAKGDVHKLANLLDVALKWRSYLVITSHTDQDEGLSWFIHSSDSYATTAEGKADAALEAETDAETETDAEVIDINRG</sequence>
<evidence type="ECO:0000313" key="2">
    <source>
        <dbReference type="Proteomes" id="UP000186769"/>
    </source>
</evidence>
<gene>
    <name evidence="1" type="ORF">BKH15_02605</name>
</gene>
<dbReference type="AlphaFoldDB" id="A0A1Q8XFM8"/>